<accession>A0A4V5UZB1</accession>
<evidence type="ECO:0000313" key="7">
    <source>
        <dbReference type="Proteomes" id="UP000308705"/>
    </source>
</evidence>
<protein>
    <submittedName>
        <fullName evidence="6">SMP-30/gluconolactonase/LRE family protein</fullName>
    </submittedName>
</protein>
<dbReference type="Pfam" id="PF03088">
    <property type="entry name" value="Str_synth"/>
    <property type="match status" value="1"/>
</dbReference>
<dbReference type="Gene3D" id="2.120.10.30">
    <property type="entry name" value="TolB, C-terminal domain"/>
    <property type="match status" value="1"/>
</dbReference>
<sequence length="371" mass="39256">MRARFRAGDPRPRLGGVNLKRAAVIGLGAAALLAGAFVVFLRPPVDPFDPIAWDPGPPSEIAHVTPAAGVSSLAALPGPEDVAVDSAGRIHTGLLDGRIVRLRPGGWPEPFAEVGGRPLGLVFDARGHLLVANHGVGLQSVAPDGTVTLLTDTAGGEPIRFANDLAVAADGTVYFSDSNSRLNNSTLDGSAFSVYDFLEGRPRGRLLRYDPAAKTTTVLAEGLYFPNGVVVTDDQRALLVVESTRYRVTRYSLADGTTTTFLDRVPGIGDGFTRLPDGRLLLGVYDRVPLLDERILPNVWTRWLAARLPAALLADEDDPIAGSILVIAPDGRIERRLSGIDPAPANVVPHGKGWLLGSLQGGELRTMPAVS</sequence>
<proteinExistence type="inferred from homology"/>
<dbReference type="InterPro" id="IPR011042">
    <property type="entry name" value="6-blade_b-propeller_TolB-like"/>
</dbReference>
<keyword evidence="4" id="KW-0812">Transmembrane</keyword>
<dbReference type="SUPFAM" id="SSF63829">
    <property type="entry name" value="Calcium-dependent phosphotriesterase"/>
    <property type="match status" value="1"/>
</dbReference>
<keyword evidence="7" id="KW-1185">Reference proteome</keyword>
<dbReference type="PANTHER" id="PTHR10426">
    <property type="entry name" value="STRICTOSIDINE SYNTHASE-RELATED"/>
    <property type="match status" value="1"/>
</dbReference>
<dbReference type="GO" id="GO:0016787">
    <property type="term" value="F:hydrolase activity"/>
    <property type="evidence" value="ECO:0007669"/>
    <property type="project" value="TreeGrafter"/>
</dbReference>
<evidence type="ECO:0000256" key="2">
    <source>
        <dbReference type="ARBA" id="ARBA00022553"/>
    </source>
</evidence>
<keyword evidence="4" id="KW-0472">Membrane</keyword>
<dbReference type="PANTHER" id="PTHR10426:SF88">
    <property type="entry name" value="ADIPOCYTE PLASMA MEMBRANE-ASSOCIATED PROTEIN HEMOMUCIN-RELATED"/>
    <property type="match status" value="1"/>
</dbReference>
<evidence type="ECO:0000256" key="1">
    <source>
        <dbReference type="ARBA" id="ARBA00009191"/>
    </source>
</evidence>
<dbReference type="OrthoDB" id="6844941at2"/>
<evidence type="ECO:0000313" key="6">
    <source>
        <dbReference type="EMBL" id="TKK87963.1"/>
    </source>
</evidence>
<evidence type="ECO:0000259" key="5">
    <source>
        <dbReference type="Pfam" id="PF03088"/>
    </source>
</evidence>
<reference evidence="6 7" key="1">
    <citation type="submission" date="2019-04" db="EMBL/GenBank/DDBJ databases">
        <title>Herbidospora sp. NEAU-GS14.nov., a novel actinomycete isolated from soil.</title>
        <authorList>
            <person name="Han L."/>
        </authorList>
    </citation>
    <scope>NUCLEOTIDE SEQUENCE [LARGE SCALE GENOMIC DNA]</scope>
    <source>
        <strain evidence="6 7">NEAU-GS14</strain>
    </source>
</reference>
<keyword evidence="2" id="KW-0597">Phosphoprotein</keyword>
<gene>
    <name evidence="6" type="ORF">FDA94_15495</name>
</gene>
<organism evidence="6 7">
    <name type="scientific">Herbidospora galbida</name>
    <dbReference type="NCBI Taxonomy" id="2575442"/>
    <lineage>
        <taxon>Bacteria</taxon>
        <taxon>Bacillati</taxon>
        <taxon>Actinomycetota</taxon>
        <taxon>Actinomycetes</taxon>
        <taxon>Streptosporangiales</taxon>
        <taxon>Streptosporangiaceae</taxon>
        <taxon>Herbidospora</taxon>
    </lineage>
</organism>
<dbReference type="EMBL" id="SZQA01000013">
    <property type="protein sequence ID" value="TKK87963.1"/>
    <property type="molecule type" value="Genomic_DNA"/>
</dbReference>
<dbReference type="InterPro" id="IPR018119">
    <property type="entry name" value="Strictosidine_synth_cons-reg"/>
</dbReference>
<name>A0A4V5UZB1_9ACTN</name>
<dbReference type="GO" id="GO:0012505">
    <property type="term" value="C:endomembrane system"/>
    <property type="evidence" value="ECO:0007669"/>
    <property type="project" value="TreeGrafter"/>
</dbReference>
<evidence type="ECO:0000256" key="3">
    <source>
        <dbReference type="ARBA" id="ARBA00023180"/>
    </source>
</evidence>
<comment type="caution">
    <text evidence="6">The sequence shown here is derived from an EMBL/GenBank/DDBJ whole genome shotgun (WGS) entry which is preliminary data.</text>
</comment>
<keyword evidence="4" id="KW-1133">Transmembrane helix</keyword>
<comment type="similarity">
    <text evidence="1">Belongs to the strictosidine synthase family.</text>
</comment>
<dbReference type="Pfam" id="PF20067">
    <property type="entry name" value="SSL_N"/>
    <property type="match status" value="1"/>
</dbReference>
<dbReference type="AlphaFoldDB" id="A0A4V5UZB1"/>
<evidence type="ECO:0000256" key="4">
    <source>
        <dbReference type="SAM" id="Phobius"/>
    </source>
</evidence>
<feature type="domain" description="Strictosidine synthase conserved region" evidence="5">
    <location>
        <begin position="163"/>
        <end position="253"/>
    </location>
</feature>
<keyword evidence="3" id="KW-0325">Glycoprotein</keyword>
<dbReference type="Proteomes" id="UP000308705">
    <property type="component" value="Unassembled WGS sequence"/>
</dbReference>
<feature type="transmembrane region" description="Helical" evidence="4">
    <location>
        <begin position="21"/>
        <end position="41"/>
    </location>
</feature>